<organism evidence="1">
    <name type="scientific">uncultured Caudovirales phage</name>
    <dbReference type="NCBI Taxonomy" id="2100421"/>
    <lineage>
        <taxon>Viruses</taxon>
        <taxon>Duplodnaviria</taxon>
        <taxon>Heunggongvirae</taxon>
        <taxon>Uroviricota</taxon>
        <taxon>Caudoviricetes</taxon>
        <taxon>Peduoviridae</taxon>
        <taxon>Maltschvirus</taxon>
        <taxon>Maltschvirus maltsch</taxon>
    </lineage>
</organism>
<proteinExistence type="predicted"/>
<protein>
    <submittedName>
        <fullName evidence="1">Uncharacterized protein</fullName>
    </submittedName>
</protein>
<dbReference type="EMBL" id="LR796735">
    <property type="protein sequence ID" value="CAB4162152.1"/>
    <property type="molecule type" value="Genomic_DNA"/>
</dbReference>
<name>A0A6J5NTM2_9CAUD</name>
<reference evidence="1" key="1">
    <citation type="submission" date="2020-04" db="EMBL/GenBank/DDBJ databases">
        <authorList>
            <person name="Chiriac C."/>
            <person name="Salcher M."/>
            <person name="Ghai R."/>
            <person name="Kavagutti S V."/>
        </authorList>
    </citation>
    <scope>NUCLEOTIDE SEQUENCE</scope>
</reference>
<sequence>MKNNNERSYLAFQVEGYSPAITDAGKLGITNFYRRNGLSISVPYTILGIKPTLDDATLIVNNYINKEVLKAQAVQSDDVSRIEKIYDHESEILESATACKFREDNPEMELLIKSLSNGSN</sequence>
<evidence type="ECO:0000313" key="1">
    <source>
        <dbReference type="EMBL" id="CAB4162152.1"/>
    </source>
</evidence>
<accession>A0A6J5NTM2</accession>
<gene>
    <name evidence="1" type="ORF">UFOVP782_16</name>
</gene>